<organism evidence="2 3">
    <name type="scientific">Cryptosporidium muris (strain RN66)</name>
    <dbReference type="NCBI Taxonomy" id="441375"/>
    <lineage>
        <taxon>Eukaryota</taxon>
        <taxon>Sar</taxon>
        <taxon>Alveolata</taxon>
        <taxon>Apicomplexa</taxon>
        <taxon>Conoidasida</taxon>
        <taxon>Coccidia</taxon>
        <taxon>Eucoccidiorida</taxon>
        <taxon>Eimeriorina</taxon>
        <taxon>Cryptosporidiidae</taxon>
        <taxon>Cryptosporidium</taxon>
    </lineage>
</organism>
<reference evidence="2" key="1">
    <citation type="submission" date="2008-06" db="EMBL/GenBank/DDBJ databases">
        <authorList>
            <person name="Lorenzi H."/>
            <person name="Inman J."/>
            <person name="Miller J."/>
            <person name="Schobel S."/>
            <person name="Amedeo P."/>
            <person name="Caler E.V."/>
            <person name="da Silva J."/>
        </authorList>
    </citation>
    <scope>NUCLEOTIDE SEQUENCE [LARGE SCALE GENOMIC DNA]</scope>
    <source>
        <strain evidence="2">RN66</strain>
    </source>
</reference>
<dbReference type="EMBL" id="DS989726">
    <property type="protein sequence ID" value="EEA04934.1"/>
    <property type="molecule type" value="Genomic_DNA"/>
</dbReference>
<name>B6A9P3_CRYMR</name>
<dbReference type="VEuPathDB" id="CryptoDB:CMU_040030"/>
<proteinExistence type="predicted"/>
<dbReference type="OMA" id="EDENCHQ"/>
<dbReference type="RefSeq" id="XP_002139283.1">
    <property type="nucleotide sequence ID" value="XM_002139247.1"/>
</dbReference>
<evidence type="ECO:0000256" key="1">
    <source>
        <dbReference type="SAM" id="MobiDB-lite"/>
    </source>
</evidence>
<keyword evidence="3" id="KW-1185">Reference proteome</keyword>
<protein>
    <submittedName>
        <fullName evidence="2">Uncharacterized protein</fullName>
    </submittedName>
</protein>
<sequence>MFGSNQESGISVSQNLVNKASRLSSCNINPKSVNSQSLLYNYVYGSSINKDLIATSNLLFNGSNTNNDVWVSSTEKDTVMEFNRAREVWVTIPIVFPSASIHNITSVGNRDFGESIGGSLCFSPEQINESRLFSSIQGLADIGASFFQLILAKIHNIRCEDEIEIIQQEFRKLFNYQNINKAVISLKPVGWRKRNNVEFQLTIPLINNNEYECQRTKEQTYFYNALLVAENKSEKQEILYCLNNILNIFINSIQQMVPTLEISKITNLYDFDYFEITIRLQDMPSYVASEGEDLDRTGISNPTNCNKYSEKTSLIPSICFGDIRLINPYDIQTDSRFPCGMFKTFALVRNETVLYLADSLVETYIPLIYNRKQHNSFYQFSIDNKKDDMNINLITSYGQFINKTLTPKLTYSQSITENDTITPHSIDVVSSPISCVPLQQSFSLSNNNSISQSRKKKNYVTPPTTKFPSTKPSMTPFTSASFISYSATDLDSSPWISSDNTVLSSSSVPYYSNLETQQLLPPRISTLNTLPNEEFFNTKSTNNSVNCWISKYEEFQNHHILKMLDEDENCHQESILSENFDFINKNNRSFVNNQYSFNNQYREKKDIKKIGSINEEVSEEDIIALKCFSLADKVDVKNKSQNIFTEIEQKNYDILSNIPVYTNLHKGAHQDNKLAKKNLEVWGLNFLDDSNLSISNSSLFVESSNYSGLLSHGYHERQSNPIWI</sequence>
<dbReference type="Proteomes" id="UP000001460">
    <property type="component" value="Unassembled WGS sequence"/>
</dbReference>
<gene>
    <name evidence="2" type="ORF">CMU_040030</name>
</gene>
<dbReference type="AlphaFoldDB" id="B6A9P3"/>
<evidence type="ECO:0000313" key="3">
    <source>
        <dbReference type="Proteomes" id="UP000001460"/>
    </source>
</evidence>
<dbReference type="OrthoDB" id="338268at2759"/>
<feature type="region of interest" description="Disordered" evidence="1">
    <location>
        <begin position="447"/>
        <end position="466"/>
    </location>
</feature>
<dbReference type="GeneID" id="6994371"/>
<evidence type="ECO:0000313" key="2">
    <source>
        <dbReference type="EMBL" id="EEA04934.1"/>
    </source>
</evidence>
<accession>B6A9P3</accession>